<evidence type="ECO:0000256" key="4">
    <source>
        <dbReference type="HAMAP-Rule" id="MF_00528"/>
    </source>
</evidence>
<dbReference type="PANTHER" id="PTHR43213:SF5">
    <property type="entry name" value="BIFUNCTIONAL DTTP_UTP PYROPHOSPHATASE_METHYLTRANSFERASE PROTEIN-RELATED"/>
    <property type="match status" value="1"/>
</dbReference>
<dbReference type="AlphaFoldDB" id="A0A845V1K1"/>
<comment type="cofactor">
    <cofactor evidence="1 4">
        <name>a divalent metal cation</name>
        <dbReference type="ChEBI" id="CHEBI:60240"/>
    </cofactor>
</comment>
<comment type="catalytic activity">
    <reaction evidence="4">
        <text>UTP + H2O = UMP + diphosphate + H(+)</text>
        <dbReference type="Rhea" id="RHEA:29395"/>
        <dbReference type="ChEBI" id="CHEBI:15377"/>
        <dbReference type="ChEBI" id="CHEBI:15378"/>
        <dbReference type="ChEBI" id="CHEBI:33019"/>
        <dbReference type="ChEBI" id="CHEBI:46398"/>
        <dbReference type="ChEBI" id="CHEBI:57865"/>
        <dbReference type="EC" id="3.6.1.9"/>
    </reaction>
</comment>
<accession>A0A845V1K1</accession>
<evidence type="ECO:0000256" key="2">
    <source>
        <dbReference type="ARBA" id="ARBA00022801"/>
    </source>
</evidence>
<protein>
    <recommendedName>
        <fullName evidence="4">dTTP/UTP pyrophosphatase</fullName>
        <shortName evidence="4">dTTPase/UTPase</shortName>
        <ecNumber evidence="4">3.6.1.9</ecNumber>
    </recommendedName>
    <alternativeName>
        <fullName evidence="4">Nucleoside triphosphate pyrophosphatase</fullName>
    </alternativeName>
    <alternativeName>
        <fullName evidence="4">Nucleotide pyrophosphatase</fullName>
        <shortName evidence="4">Nucleotide PPase</shortName>
    </alternativeName>
</protein>
<dbReference type="Pfam" id="PF02545">
    <property type="entry name" value="Maf"/>
    <property type="match status" value="1"/>
</dbReference>
<dbReference type="CDD" id="cd00555">
    <property type="entry name" value="Maf"/>
    <property type="match status" value="1"/>
</dbReference>
<dbReference type="Proteomes" id="UP000484885">
    <property type="component" value="Unassembled WGS sequence"/>
</dbReference>
<evidence type="ECO:0000313" key="5">
    <source>
        <dbReference type="EMBL" id="NDY96482.1"/>
    </source>
</evidence>
<dbReference type="EMBL" id="JAAGSC010000043">
    <property type="protein sequence ID" value="NDY96482.1"/>
    <property type="molecule type" value="Genomic_DNA"/>
</dbReference>
<comment type="similarity">
    <text evidence="4">Belongs to the Maf family. YhdE subfamily.</text>
</comment>
<dbReference type="Gene3D" id="3.90.950.10">
    <property type="match status" value="1"/>
</dbReference>
<keyword evidence="3 4" id="KW-0546">Nucleotide metabolism</keyword>
<feature type="active site" description="Proton acceptor" evidence="4">
    <location>
        <position position="71"/>
    </location>
</feature>
<dbReference type="InterPro" id="IPR029001">
    <property type="entry name" value="ITPase-like_fam"/>
</dbReference>
<dbReference type="GO" id="GO:0005737">
    <property type="term" value="C:cytoplasm"/>
    <property type="evidence" value="ECO:0007669"/>
    <property type="project" value="UniProtKB-SubCell"/>
</dbReference>
<reference evidence="5 6" key="1">
    <citation type="submission" date="2020-02" db="EMBL/GenBank/DDBJ databases">
        <authorList>
            <person name="Zhang X.-Y."/>
        </authorList>
    </citation>
    <scope>NUCLEOTIDE SEQUENCE [LARGE SCALE GENOMIC DNA]</scope>
    <source>
        <strain evidence="5 6">C33</strain>
    </source>
</reference>
<comment type="function">
    <text evidence="4">Nucleoside triphosphate pyrophosphatase that hydrolyzes dTTP and UTP. May have a dual role in cell division arrest and in preventing the incorporation of modified nucleotides into cellular nucleic acids.</text>
</comment>
<dbReference type="NCBIfam" id="TIGR00172">
    <property type="entry name" value="maf"/>
    <property type="match status" value="1"/>
</dbReference>
<dbReference type="SUPFAM" id="SSF52972">
    <property type="entry name" value="ITPase-like"/>
    <property type="match status" value="1"/>
</dbReference>
<keyword evidence="2 4" id="KW-0378">Hydrolase</keyword>
<evidence type="ECO:0000256" key="3">
    <source>
        <dbReference type="ARBA" id="ARBA00023080"/>
    </source>
</evidence>
<dbReference type="HAMAP" id="MF_00528">
    <property type="entry name" value="Maf"/>
    <property type="match status" value="1"/>
</dbReference>
<gene>
    <name evidence="5" type="ORF">G3I74_12145</name>
</gene>
<feature type="site" description="Important for substrate specificity" evidence="4">
    <location>
        <position position="72"/>
    </location>
</feature>
<evidence type="ECO:0000256" key="1">
    <source>
        <dbReference type="ARBA" id="ARBA00001968"/>
    </source>
</evidence>
<name>A0A845V1K1_9GAMM</name>
<dbReference type="RefSeq" id="WP_164211878.1">
    <property type="nucleotide sequence ID" value="NZ_JAAGSC010000043.1"/>
</dbReference>
<keyword evidence="6" id="KW-1185">Reference proteome</keyword>
<dbReference type="PANTHER" id="PTHR43213">
    <property type="entry name" value="BIFUNCTIONAL DTTP/UTP PYROPHOSPHATASE/METHYLTRANSFERASE PROTEIN-RELATED"/>
    <property type="match status" value="1"/>
</dbReference>
<dbReference type="InterPro" id="IPR003697">
    <property type="entry name" value="Maf-like"/>
</dbReference>
<comment type="caution">
    <text evidence="4">Lacks conserved residue(s) required for the propagation of feature annotation.</text>
</comment>
<dbReference type="EC" id="3.6.1.9" evidence="4"/>
<comment type="subcellular location">
    <subcellularLocation>
        <location evidence="4">Cytoplasm</location>
    </subcellularLocation>
</comment>
<dbReference type="GO" id="GO:0047429">
    <property type="term" value="F:nucleoside triphosphate diphosphatase activity"/>
    <property type="evidence" value="ECO:0007669"/>
    <property type="project" value="UniProtKB-EC"/>
</dbReference>
<organism evidence="5 6">
    <name type="scientific">Wenzhouxiangella limi</name>
    <dbReference type="NCBI Taxonomy" id="2707351"/>
    <lineage>
        <taxon>Bacteria</taxon>
        <taxon>Pseudomonadati</taxon>
        <taxon>Pseudomonadota</taxon>
        <taxon>Gammaproteobacteria</taxon>
        <taxon>Chromatiales</taxon>
        <taxon>Wenzhouxiangellaceae</taxon>
        <taxon>Wenzhouxiangella</taxon>
    </lineage>
</organism>
<dbReference type="PIRSF" id="PIRSF006305">
    <property type="entry name" value="Maf"/>
    <property type="match status" value="1"/>
</dbReference>
<keyword evidence="4" id="KW-0963">Cytoplasm</keyword>
<comment type="catalytic activity">
    <reaction evidence="4">
        <text>dTTP + H2O = dTMP + diphosphate + H(+)</text>
        <dbReference type="Rhea" id="RHEA:28534"/>
        <dbReference type="ChEBI" id="CHEBI:15377"/>
        <dbReference type="ChEBI" id="CHEBI:15378"/>
        <dbReference type="ChEBI" id="CHEBI:33019"/>
        <dbReference type="ChEBI" id="CHEBI:37568"/>
        <dbReference type="ChEBI" id="CHEBI:63528"/>
        <dbReference type="EC" id="3.6.1.9"/>
    </reaction>
</comment>
<feature type="site" description="Important for substrate specificity" evidence="4">
    <location>
        <position position="14"/>
    </location>
</feature>
<feature type="site" description="Important for substrate specificity" evidence="4">
    <location>
        <position position="155"/>
    </location>
</feature>
<sequence>MVERSLILASASPRRRELLDRCGVPFTVVASAIDESVEGDEAPADYVLRVARAKAVAVHRRHAGSFVLGADTSVVAAGRILGKPADADQARDMLRQLSGRCHEVISAVVLLSPDGRKTERLSITQVEFGLVHEAWIDAYVATGDCMDKAGAYGIQNQAGLWIRRLTGSYTGVVGLPLFETAQLLREAGLVEF</sequence>
<proteinExistence type="inferred from homology"/>
<comment type="caution">
    <text evidence="5">The sequence shown here is derived from an EMBL/GenBank/DDBJ whole genome shotgun (WGS) entry which is preliminary data.</text>
</comment>
<evidence type="ECO:0000313" key="6">
    <source>
        <dbReference type="Proteomes" id="UP000484885"/>
    </source>
</evidence>
<dbReference type="GO" id="GO:0009117">
    <property type="term" value="P:nucleotide metabolic process"/>
    <property type="evidence" value="ECO:0007669"/>
    <property type="project" value="UniProtKB-KW"/>
</dbReference>